<feature type="transmembrane region" description="Helical" evidence="9">
    <location>
        <begin position="973"/>
        <end position="994"/>
    </location>
</feature>
<protein>
    <recommendedName>
        <fullName evidence="3">glucan endo-1,3-beta-D-glucosidase</fullName>
        <ecNumber evidence="3">3.2.1.39</ecNumber>
    </recommendedName>
</protein>
<dbReference type="InterPro" id="IPR040720">
    <property type="entry name" value="GH81_C"/>
</dbReference>
<sequence length="998" mass="108462">MTVIAVASDLKSEGSPMSRLRVFLLLAAAISSVLTFQYPNVTHPLQKPLTFLHPALHGKPFPTEAFWNNLVLGQGEQVVVTYPYAFRVQKNKLHISYPFRVVSPKNIIQGFTPEWLVDLGPNQVQIQAFDELSVTAAFPQPNGGAIRVHFVRGSPYVTLEFERTTPVLSSSLNIVSVTPTDQYTQATLGNWHQWLFFGSTPIQWSQQGQKLVGPPNFSGIIRLSLALQDNFKPLLAAHAPIYPIGATVSYAAANDTTMNLSFMWTTKTYNASSTTPLLMLALPHHLQVLAPSQPIVNELQYMCMRGPMVGVLGSVWTMQETLLDVPWDYPEQGIFASPASSDKYQKTVAFIQNALANDIDRFPAFTDDSYNFGKQLGREARLVLTAHRFNSTAVFDKGLQKIQDQLVNWLTGPGVNKTKNTFVYDASYGGLITLNGYKNQAEDYGNGHYNDHHFHYGYFIYGLAVVRRFNASFVEAYKDAIQYILSDITSPAGHDVESFFANFPQRELFPSARHKDWYCGHSYASGLDPYANGKSQESTSEAVNAYYATALFTSTEADPAYYNYARLLLATEIRSTQLYWQMSAAQSPTIYEPTFSANKMVGVLSDMDAVYSTWFGDRPAFIHGIQIIPVTPITASLLLPSYVVEQRKVLDGLDVISNPADIWSSVLSLNNAIVNATHEWHAVQATDYNYDSWSSAANAMHWIASRPSPQASAATKLTAVPPPVCFGHGACSVAGPFGKPLDCCNTLPGCCPSDNPCCHAAFDPATASQHVCQDEPACGLLGLDCCGSPDGCCKPNGGVLLGCCKGTAPKPASPPVATGASDKCFHQPKCAAAGLACCDSPQGCCAPTASGQVLGCCMTNETIKALETCHNEPQCGLLGLSCCDSQEGCCNPAPGTPKLGCCSTPVAVAPPAPKSVSVSVGDGDSATPSTSTYHWTVWKTIAAVGGGIALLGVIYYVVYYLRRKDYKALEQDARTWYCGLFVVITMVAFFYLAFTVKN</sequence>
<keyword evidence="8" id="KW-0624">Polysaccharide degradation</keyword>
<keyword evidence="14" id="KW-1185">Reference proteome</keyword>
<gene>
    <name evidence="13" type="primary">Aste57867_18256</name>
    <name evidence="12" type="ORF">As57867_018194</name>
    <name evidence="13" type="ORF">ASTE57867_18256</name>
</gene>
<evidence type="ECO:0000256" key="9">
    <source>
        <dbReference type="SAM" id="Phobius"/>
    </source>
</evidence>
<dbReference type="PROSITE" id="PS52008">
    <property type="entry name" value="GH81"/>
    <property type="match status" value="1"/>
</dbReference>
<evidence type="ECO:0000259" key="10">
    <source>
        <dbReference type="Pfam" id="PF03639"/>
    </source>
</evidence>
<keyword evidence="5" id="KW-0119">Carbohydrate metabolism</keyword>
<reference evidence="13 14" key="1">
    <citation type="submission" date="2019-03" db="EMBL/GenBank/DDBJ databases">
        <authorList>
            <person name="Gaulin E."/>
            <person name="Dumas B."/>
        </authorList>
    </citation>
    <scope>NUCLEOTIDE SEQUENCE [LARGE SCALE GENOMIC DNA]</scope>
    <source>
        <strain evidence="13">CBS 568.67</strain>
    </source>
</reference>
<dbReference type="GO" id="GO:0071555">
    <property type="term" value="P:cell wall organization"/>
    <property type="evidence" value="ECO:0007669"/>
    <property type="project" value="UniProtKB-KW"/>
</dbReference>
<evidence type="ECO:0000256" key="2">
    <source>
        <dbReference type="ARBA" id="ARBA00010730"/>
    </source>
</evidence>
<evidence type="ECO:0000256" key="8">
    <source>
        <dbReference type="ARBA" id="ARBA00023326"/>
    </source>
</evidence>
<feature type="domain" description="Glycosyl hydrolase family 81 C-terminal" evidence="11">
    <location>
        <begin position="344"/>
        <end position="693"/>
    </location>
</feature>
<keyword evidence="9" id="KW-1133">Transmembrane helix</keyword>
<dbReference type="PANTHER" id="PTHR31983:SF0">
    <property type="entry name" value="GLUCAN ENDO-1,3-BETA-D-GLUCOSIDASE 2"/>
    <property type="match status" value="1"/>
</dbReference>
<name>A0A485L9Z1_9STRA</name>
<evidence type="ECO:0000256" key="1">
    <source>
        <dbReference type="ARBA" id="ARBA00000382"/>
    </source>
</evidence>
<organism evidence="13 14">
    <name type="scientific">Aphanomyces stellatus</name>
    <dbReference type="NCBI Taxonomy" id="120398"/>
    <lineage>
        <taxon>Eukaryota</taxon>
        <taxon>Sar</taxon>
        <taxon>Stramenopiles</taxon>
        <taxon>Oomycota</taxon>
        <taxon>Saprolegniomycetes</taxon>
        <taxon>Saprolegniales</taxon>
        <taxon>Verrucalvaceae</taxon>
        <taxon>Aphanomyces</taxon>
    </lineage>
</organism>
<feature type="transmembrane region" description="Helical" evidence="9">
    <location>
        <begin position="937"/>
        <end position="961"/>
    </location>
</feature>
<dbReference type="GO" id="GO:0000272">
    <property type="term" value="P:polysaccharide catabolic process"/>
    <property type="evidence" value="ECO:0007669"/>
    <property type="project" value="UniProtKB-KW"/>
</dbReference>
<dbReference type="Pfam" id="PF03639">
    <property type="entry name" value="Glyco_hydro_81"/>
    <property type="match status" value="1"/>
</dbReference>
<comment type="similarity">
    <text evidence="2">Belongs to the glycosyl hydrolase 81 family.</text>
</comment>
<dbReference type="EC" id="3.2.1.39" evidence="3"/>
<feature type="domain" description="Glycosyl hydrolase family 81 N-terminal" evidence="10">
    <location>
        <begin position="56"/>
        <end position="325"/>
    </location>
</feature>
<dbReference type="OrthoDB" id="4473401at2759"/>
<keyword evidence="4" id="KW-0378">Hydrolase</keyword>
<dbReference type="EMBL" id="CAADRA010006402">
    <property type="protein sequence ID" value="VFT94993.1"/>
    <property type="molecule type" value="Genomic_DNA"/>
</dbReference>
<dbReference type="Proteomes" id="UP000332933">
    <property type="component" value="Unassembled WGS sequence"/>
</dbReference>
<evidence type="ECO:0000259" key="11">
    <source>
        <dbReference type="Pfam" id="PF17652"/>
    </source>
</evidence>
<proteinExistence type="inferred from homology"/>
<comment type="catalytic activity">
    <reaction evidence="1">
        <text>Hydrolysis of (1-&gt;3)-beta-D-glucosidic linkages in (1-&gt;3)-beta-D-glucans.</text>
        <dbReference type="EC" id="3.2.1.39"/>
    </reaction>
</comment>
<dbReference type="GO" id="GO:0042973">
    <property type="term" value="F:glucan endo-1,3-beta-D-glucosidase activity"/>
    <property type="evidence" value="ECO:0007669"/>
    <property type="project" value="UniProtKB-EC"/>
</dbReference>
<evidence type="ECO:0000256" key="3">
    <source>
        <dbReference type="ARBA" id="ARBA00012780"/>
    </source>
</evidence>
<dbReference type="Pfam" id="PF17652">
    <property type="entry name" value="Glyco_hydro81C"/>
    <property type="match status" value="1"/>
</dbReference>
<evidence type="ECO:0000313" key="12">
    <source>
        <dbReference type="EMBL" id="KAF0690325.1"/>
    </source>
</evidence>
<evidence type="ECO:0000313" key="14">
    <source>
        <dbReference type="Proteomes" id="UP000332933"/>
    </source>
</evidence>
<keyword evidence="9" id="KW-0472">Membrane</keyword>
<reference evidence="12" key="2">
    <citation type="submission" date="2019-06" db="EMBL/GenBank/DDBJ databases">
        <title>Genomics analysis of Aphanomyces spp. identifies a new class of oomycete effector associated with host adaptation.</title>
        <authorList>
            <person name="Gaulin E."/>
        </authorList>
    </citation>
    <scope>NUCLEOTIDE SEQUENCE</scope>
    <source>
        <strain evidence="12">CBS 578.67</strain>
    </source>
</reference>
<evidence type="ECO:0000256" key="6">
    <source>
        <dbReference type="ARBA" id="ARBA00023295"/>
    </source>
</evidence>
<dbReference type="EMBL" id="VJMH01006381">
    <property type="protein sequence ID" value="KAF0690325.1"/>
    <property type="molecule type" value="Genomic_DNA"/>
</dbReference>
<evidence type="ECO:0000256" key="7">
    <source>
        <dbReference type="ARBA" id="ARBA00023316"/>
    </source>
</evidence>
<dbReference type="Gene3D" id="2.70.98.30">
    <property type="entry name" value="Golgi alpha-mannosidase II, domain 4"/>
    <property type="match status" value="1"/>
</dbReference>
<dbReference type="InterPro" id="IPR005200">
    <property type="entry name" value="Endo-beta-glucanase"/>
</dbReference>
<evidence type="ECO:0000256" key="4">
    <source>
        <dbReference type="ARBA" id="ARBA00022801"/>
    </source>
</evidence>
<dbReference type="PANTHER" id="PTHR31983">
    <property type="entry name" value="ENDO-1,3(4)-BETA-GLUCANASE 1"/>
    <property type="match status" value="1"/>
</dbReference>
<keyword evidence="9" id="KW-0812">Transmembrane</keyword>
<evidence type="ECO:0000313" key="13">
    <source>
        <dbReference type="EMBL" id="VFT94993.1"/>
    </source>
</evidence>
<keyword evidence="7" id="KW-0961">Cell wall biogenesis/degradation</keyword>
<dbReference type="InterPro" id="IPR040451">
    <property type="entry name" value="GH81_N"/>
</dbReference>
<evidence type="ECO:0000256" key="5">
    <source>
        <dbReference type="ARBA" id="ARBA00023277"/>
    </source>
</evidence>
<accession>A0A485L9Z1</accession>
<dbReference type="AlphaFoldDB" id="A0A485L9Z1"/>
<keyword evidence="6" id="KW-0326">Glycosidase</keyword>
<dbReference type="GO" id="GO:0052861">
    <property type="term" value="F:endo-1,3(4)-beta-glucanase activity"/>
    <property type="evidence" value="ECO:0007669"/>
    <property type="project" value="InterPro"/>
</dbReference>